<dbReference type="Proteomes" id="UP000267166">
    <property type="component" value="Unassembled WGS sequence"/>
</dbReference>
<dbReference type="RefSeq" id="WP_121594679.1">
    <property type="nucleotide sequence ID" value="NZ_RCHD01000031.1"/>
</dbReference>
<gene>
    <name evidence="1" type="ORF">D9K80_12625</name>
</gene>
<name>A0A498CVD5_9GAMM</name>
<evidence type="ECO:0000313" key="2">
    <source>
        <dbReference type="Proteomes" id="UP000267166"/>
    </source>
</evidence>
<evidence type="ECO:0000313" key="1">
    <source>
        <dbReference type="EMBL" id="RLL33752.1"/>
    </source>
</evidence>
<dbReference type="EMBL" id="RCHD01000031">
    <property type="protein sequence ID" value="RLL33752.1"/>
    <property type="molecule type" value="Genomic_DNA"/>
</dbReference>
<dbReference type="AlphaFoldDB" id="A0A498CVD5"/>
<accession>A0A498CVD5</accession>
<reference evidence="1 2" key="1">
    <citation type="submission" date="2018-09" db="EMBL/GenBank/DDBJ databases">
        <title>The draft genome of Acinetobacter sp. strains.</title>
        <authorList>
            <person name="Qin J."/>
            <person name="Feng Y."/>
            <person name="Zong Z."/>
        </authorList>
    </citation>
    <scope>NUCLEOTIDE SEQUENCE [LARGE SCALE GENOMIC DNA]</scope>
    <source>
        <strain evidence="1 2">WCHAc060003</strain>
    </source>
</reference>
<sequence length="124" mass="14616">MILHGYQFFVIDHLWELAPTVDQFFKNLIDLYPPKSNFDEFQSMLSVATAKWKYAQQLADELGWEGDFVGEPRVFCLPDPRGMTLDYGFVFKQYNNGMTYVISPIYLDYIAEFENVEYKRLVTD</sequence>
<protein>
    <submittedName>
        <fullName evidence="1">Uncharacterized protein</fullName>
    </submittedName>
</protein>
<comment type="caution">
    <text evidence="1">The sequence shown here is derived from an EMBL/GenBank/DDBJ whole genome shotgun (WGS) entry which is preliminary data.</text>
</comment>
<organism evidence="1 2">
    <name type="scientific">Acinetobacter cumulans</name>
    <dbReference type="NCBI Taxonomy" id="2136182"/>
    <lineage>
        <taxon>Bacteria</taxon>
        <taxon>Pseudomonadati</taxon>
        <taxon>Pseudomonadota</taxon>
        <taxon>Gammaproteobacteria</taxon>
        <taxon>Moraxellales</taxon>
        <taxon>Moraxellaceae</taxon>
        <taxon>Acinetobacter</taxon>
    </lineage>
</organism>
<proteinExistence type="predicted"/>